<comment type="caution">
    <text evidence="1">The sequence shown here is derived from an EMBL/GenBank/DDBJ whole genome shotgun (WGS) entry which is preliminary data.</text>
</comment>
<dbReference type="AlphaFoldDB" id="A0A559MDJ2"/>
<sequence>MAELGVTASAISVASIAIQVGDSIIKLKDFWNHVKEAPEEIKWLIEEIETLSFVLSGVESSKARDDPPHLEPAFASRCLELCRKGAGILEAVVKEADEEIRKRKRVGGVKAVLKKGMIERLKERLRSAQLMLMLSNQAYSEPLQKQRHELQRKWAELQQRQLDELRTCASQSTDVVLSLHTTVGQQTLLASSSLCNSAPFHTASDCGSLEHTAGRVQKAQKRQQTFLVRLRGPRWLPLISRVLEISGRKAPSGWNFSIRTYNTVAWNSPVMHAVRRGELSKLQGLITDGKASLLDCSEDDETIERKDFSICFVVLYGRMLKKSRTNTSQAAVLNGELEIAKFIISQGFDYTDGPGFSSWALIYCD</sequence>
<proteinExistence type="predicted"/>
<dbReference type="Proteomes" id="UP000315522">
    <property type="component" value="Unassembled WGS sequence"/>
</dbReference>
<evidence type="ECO:0000313" key="1">
    <source>
        <dbReference type="EMBL" id="TVY91039.1"/>
    </source>
</evidence>
<protein>
    <recommendedName>
        <fullName evidence="3">Fungal N-terminal domain-containing protein</fullName>
    </recommendedName>
</protein>
<accession>A0A559MDJ2</accession>
<name>A0A559MDJ2_9HELO</name>
<keyword evidence="2" id="KW-1185">Reference proteome</keyword>
<dbReference type="EMBL" id="QGML01000665">
    <property type="protein sequence ID" value="TVY91039.1"/>
    <property type="molecule type" value="Genomic_DNA"/>
</dbReference>
<evidence type="ECO:0008006" key="3">
    <source>
        <dbReference type="Google" id="ProtNLM"/>
    </source>
</evidence>
<organism evidence="1 2">
    <name type="scientific">Lachnellula willkommii</name>
    <dbReference type="NCBI Taxonomy" id="215461"/>
    <lineage>
        <taxon>Eukaryota</taxon>
        <taxon>Fungi</taxon>
        <taxon>Dikarya</taxon>
        <taxon>Ascomycota</taxon>
        <taxon>Pezizomycotina</taxon>
        <taxon>Leotiomycetes</taxon>
        <taxon>Helotiales</taxon>
        <taxon>Lachnaceae</taxon>
        <taxon>Lachnellula</taxon>
    </lineage>
</organism>
<evidence type="ECO:0000313" key="2">
    <source>
        <dbReference type="Proteomes" id="UP000315522"/>
    </source>
</evidence>
<reference evidence="1 2" key="1">
    <citation type="submission" date="2018-05" db="EMBL/GenBank/DDBJ databases">
        <title>Genome sequencing and assembly of the regulated plant pathogen Lachnellula willkommii and related sister species for the development of diagnostic species identification markers.</title>
        <authorList>
            <person name="Giroux E."/>
            <person name="Bilodeau G."/>
        </authorList>
    </citation>
    <scope>NUCLEOTIDE SEQUENCE [LARGE SCALE GENOMIC DNA]</scope>
    <source>
        <strain evidence="1 2">CBS 172.35</strain>
    </source>
</reference>
<gene>
    <name evidence="1" type="ORF">LAWI1_G003473</name>
</gene>